<gene>
    <name evidence="2" type="ORF">OCGS_1879</name>
</gene>
<evidence type="ECO:0008006" key="4">
    <source>
        <dbReference type="Google" id="ProtNLM"/>
    </source>
</evidence>
<dbReference type="SUPFAM" id="SSF47473">
    <property type="entry name" value="EF-hand"/>
    <property type="match status" value="1"/>
</dbReference>
<name>K2H8I0_9RHOB</name>
<dbReference type="PROSITE" id="PS00018">
    <property type="entry name" value="EF_HAND_1"/>
    <property type="match status" value="2"/>
</dbReference>
<dbReference type="EMBL" id="AMGO01000046">
    <property type="protein sequence ID" value="EKE43898.1"/>
    <property type="molecule type" value="Genomic_DNA"/>
</dbReference>
<evidence type="ECO:0000256" key="1">
    <source>
        <dbReference type="SAM" id="SignalP"/>
    </source>
</evidence>
<proteinExistence type="predicted"/>
<dbReference type="Gene3D" id="1.10.238.10">
    <property type="entry name" value="EF-hand"/>
    <property type="match status" value="1"/>
</dbReference>
<dbReference type="AlphaFoldDB" id="K2H8I0"/>
<dbReference type="eggNOG" id="ENOG5033EWM">
    <property type="taxonomic scope" value="Bacteria"/>
</dbReference>
<feature type="signal peptide" evidence="1">
    <location>
        <begin position="1"/>
        <end position="23"/>
    </location>
</feature>
<comment type="caution">
    <text evidence="2">The sequence shown here is derived from an EMBL/GenBank/DDBJ whole genome shotgun (WGS) entry which is preliminary data.</text>
</comment>
<protein>
    <recommendedName>
        <fullName evidence="4">EF-hand domain-containing protein</fullName>
    </recommendedName>
</protein>
<dbReference type="Proteomes" id="UP000006765">
    <property type="component" value="Unassembled WGS sequence"/>
</dbReference>
<dbReference type="InterPro" id="IPR011992">
    <property type="entry name" value="EF-hand-dom_pair"/>
</dbReference>
<dbReference type="InterPro" id="IPR018247">
    <property type="entry name" value="EF_Hand_1_Ca_BS"/>
</dbReference>
<organism evidence="2 3">
    <name type="scientific">Oceaniovalibus guishaninsula JLT2003</name>
    <dbReference type="NCBI Taxonomy" id="1231392"/>
    <lineage>
        <taxon>Bacteria</taxon>
        <taxon>Pseudomonadati</taxon>
        <taxon>Pseudomonadota</taxon>
        <taxon>Alphaproteobacteria</taxon>
        <taxon>Rhodobacterales</taxon>
        <taxon>Roseobacteraceae</taxon>
        <taxon>Oceaniovalibus</taxon>
    </lineage>
</organism>
<keyword evidence="1" id="KW-0732">Signal</keyword>
<dbReference type="STRING" id="1231392.OCGS_1879"/>
<dbReference type="OrthoDB" id="7852162at2"/>
<reference evidence="2 3" key="1">
    <citation type="journal article" date="2012" name="J. Bacteriol.">
        <title>Draft Genome Sequence of Oceaniovalibus guishaninsula JLT2003T.</title>
        <authorList>
            <person name="Tang K."/>
            <person name="Liu K."/>
            <person name="Jiao N."/>
        </authorList>
    </citation>
    <scope>NUCLEOTIDE SEQUENCE [LARGE SCALE GENOMIC DNA]</scope>
    <source>
        <strain evidence="2 3">JLT2003</strain>
    </source>
</reference>
<evidence type="ECO:0000313" key="2">
    <source>
        <dbReference type="EMBL" id="EKE43898.1"/>
    </source>
</evidence>
<sequence>MTFRNLMATTSAVVLLAAAPAMAQMYEGYDSTLGYDGFHTGFTDSGYYDAWDSDDSMSLTENEFATGVYSDWDRDNDGLISEEEYGLGANRWYGDDYDTAFTDYDADASGFIDQSEFGSNWDNEYYTGWDSDGDSELSDTEYSRGVYGLADRDQDTVISIEEEGWFEGWFDGDDVEAEIEQVGDVL</sequence>
<dbReference type="RefSeq" id="WP_007427031.1">
    <property type="nucleotide sequence ID" value="NZ_AMGO01000046.1"/>
</dbReference>
<accession>K2H8I0</accession>
<feature type="chain" id="PRO_5003861058" description="EF-hand domain-containing protein" evidence="1">
    <location>
        <begin position="24"/>
        <end position="186"/>
    </location>
</feature>
<evidence type="ECO:0000313" key="3">
    <source>
        <dbReference type="Proteomes" id="UP000006765"/>
    </source>
</evidence>
<keyword evidence="3" id="KW-1185">Reference proteome</keyword>